<keyword evidence="3" id="KW-0175">Coiled coil</keyword>
<protein>
    <recommendedName>
        <fullName evidence="5">Bromo domain-containing protein</fullName>
    </recommendedName>
</protein>
<dbReference type="Gene3D" id="1.20.920.10">
    <property type="entry name" value="Bromodomain-like"/>
    <property type="match status" value="1"/>
</dbReference>
<keyword evidence="1 2" id="KW-0103">Bromodomain</keyword>
<evidence type="ECO:0000256" key="1">
    <source>
        <dbReference type="ARBA" id="ARBA00023117"/>
    </source>
</evidence>
<accession>A0AAV9J310</accession>
<dbReference type="AlphaFoldDB" id="A0AAV9J310"/>
<gene>
    <name evidence="6" type="ORF">CDCA_CDCA19G4739</name>
</gene>
<feature type="coiled-coil region" evidence="3">
    <location>
        <begin position="183"/>
        <end position="217"/>
    </location>
</feature>
<keyword evidence="7" id="KW-1185">Reference proteome</keyword>
<feature type="compositionally biased region" description="Polar residues" evidence="4">
    <location>
        <begin position="382"/>
        <end position="405"/>
    </location>
</feature>
<evidence type="ECO:0000256" key="2">
    <source>
        <dbReference type="PROSITE-ProRule" id="PRU00035"/>
    </source>
</evidence>
<evidence type="ECO:0000313" key="7">
    <source>
        <dbReference type="Proteomes" id="UP001301350"/>
    </source>
</evidence>
<reference evidence="6 7" key="1">
    <citation type="submission" date="2022-07" db="EMBL/GenBank/DDBJ databases">
        <title>Genome-wide signatures of adaptation to extreme environments.</title>
        <authorList>
            <person name="Cho C.H."/>
            <person name="Yoon H.S."/>
        </authorList>
    </citation>
    <scope>NUCLEOTIDE SEQUENCE [LARGE SCALE GENOMIC DNA]</scope>
    <source>
        <strain evidence="6 7">DBV 063 E5</strain>
    </source>
</reference>
<dbReference type="SMART" id="SM00297">
    <property type="entry name" value="BROMO"/>
    <property type="match status" value="1"/>
</dbReference>
<dbReference type="PROSITE" id="PS50014">
    <property type="entry name" value="BROMODOMAIN_2"/>
    <property type="match status" value="1"/>
</dbReference>
<feature type="compositionally biased region" description="Low complexity" evidence="4">
    <location>
        <begin position="322"/>
        <end position="343"/>
    </location>
</feature>
<evidence type="ECO:0000256" key="4">
    <source>
        <dbReference type="SAM" id="MobiDB-lite"/>
    </source>
</evidence>
<dbReference type="EMBL" id="JANCYW010000019">
    <property type="protein sequence ID" value="KAK4538714.1"/>
    <property type="molecule type" value="Genomic_DNA"/>
</dbReference>
<sequence>MVLDEPSLEQLLERRREVERECVEVLNQLAELEADDVVRLREQAELARERINATILEVEHALREEEHAHIDAEATARLNDPTRLVIRRVPRSLPPEQRPPNATSLARPAGTGVDFTRLPAQTDYRRRIRQPMFLNNVRDKARKNTYTSLEAFLDDMRLMRDNTREFNRDPSDEWIWQHADLLLEAAEERAREQRERVAGAVQQLADATRELQQLESHLQVRDSVAKERLLPGTDIEVYFAPKRVWRGAAVLSYHEDTALHEVFFAAEQTVEQVNLEKGGVRWRRARVGYPPAPPPRENRPRNLQAALSATAGHEAAGSKRQAAAPDGSARRAAVATGAADGMAPPSITSADLQALRNELFARLEAMTAAILSKLEAMRVPPQHSTVGATGSENDTQTEESPTAPS</sequence>
<dbReference type="InterPro" id="IPR036427">
    <property type="entry name" value="Bromodomain-like_sf"/>
</dbReference>
<feature type="domain" description="Bromo" evidence="5">
    <location>
        <begin position="123"/>
        <end position="174"/>
    </location>
</feature>
<dbReference type="Proteomes" id="UP001301350">
    <property type="component" value="Unassembled WGS sequence"/>
</dbReference>
<comment type="caution">
    <text evidence="6">The sequence shown here is derived from an EMBL/GenBank/DDBJ whole genome shotgun (WGS) entry which is preliminary data.</text>
</comment>
<dbReference type="PRINTS" id="PR00503">
    <property type="entry name" value="BROMODOMAIN"/>
</dbReference>
<dbReference type="CDD" id="cd04369">
    <property type="entry name" value="Bromodomain"/>
    <property type="match status" value="1"/>
</dbReference>
<organism evidence="6 7">
    <name type="scientific">Cyanidium caldarium</name>
    <name type="common">Red alga</name>
    <dbReference type="NCBI Taxonomy" id="2771"/>
    <lineage>
        <taxon>Eukaryota</taxon>
        <taxon>Rhodophyta</taxon>
        <taxon>Bangiophyceae</taxon>
        <taxon>Cyanidiales</taxon>
        <taxon>Cyanidiaceae</taxon>
        <taxon>Cyanidium</taxon>
    </lineage>
</organism>
<dbReference type="InterPro" id="IPR001487">
    <property type="entry name" value="Bromodomain"/>
</dbReference>
<proteinExistence type="predicted"/>
<feature type="region of interest" description="Disordered" evidence="4">
    <location>
        <begin position="92"/>
        <end position="115"/>
    </location>
</feature>
<dbReference type="Pfam" id="PF00439">
    <property type="entry name" value="Bromodomain"/>
    <property type="match status" value="1"/>
</dbReference>
<feature type="coiled-coil region" evidence="3">
    <location>
        <begin position="8"/>
        <end position="57"/>
    </location>
</feature>
<evidence type="ECO:0000256" key="3">
    <source>
        <dbReference type="SAM" id="Coils"/>
    </source>
</evidence>
<feature type="region of interest" description="Disordered" evidence="4">
    <location>
        <begin position="377"/>
        <end position="405"/>
    </location>
</feature>
<feature type="region of interest" description="Disordered" evidence="4">
    <location>
        <begin position="308"/>
        <end position="346"/>
    </location>
</feature>
<name>A0AAV9J310_CYACA</name>
<dbReference type="SUPFAM" id="SSF47370">
    <property type="entry name" value="Bromodomain"/>
    <property type="match status" value="1"/>
</dbReference>
<evidence type="ECO:0000259" key="5">
    <source>
        <dbReference type="PROSITE" id="PS50014"/>
    </source>
</evidence>
<evidence type="ECO:0000313" key="6">
    <source>
        <dbReference type="EMBL" id="KAK4538714.1"/>
    </source>
</evidence>